<keyword evidence="1" id="KW-0732">Signal</keyword>
<reference evidence="2" key="1">
    <citation type="submission" date="2022-12" db="EMBL/GenBank/DDBJ databases">
        <authorList>
            <person name="Wang J."/>
        </authorList>
    </citation>
    <scope>NUCLEOTIDE SEQUENCE</scope>
    <source>
        <strain evidence="2">HY-42-06</strain>
    </source>
</reference>
<feature type="chain" id="PRO_5046507446" description="Peptidase" evidence="1">
    <location>
        <begin position="23"/>
        <end position="206"/>
    </location>
</feature>
<sequence>MKSKRIAALALLATLTIGGAKAFAQASNSTIPKDKLMTEKVAAQRVKTSEEKAVEKAVNAFEKYLDIKVESKALKAELIEQGGQKSLLVRNKNLNKDKIRYTALIDTKTDKILNLECYDKTAKGDNKEFNLEEAKGRAIDFIKKNNLLDVNKAQFDEASSKEVSKEANAYFMYFKYDNNKKLLVSIDKASDKVQSFIFLDEINSVG</sequence>
<dbReference type="Proteomes" id="UP001079657">
    <property type="component" value="Unassembled WGS sequence"/>
</dbReference>
<dbReference type="EMBL" id="JAPQES010000001">
    <property type="protein sequence ID" value="MCY6369925.1"/>
    <property type="molecule type" value="Genomic_DNA"/>
</dbReference>
<accession>A0ABT4CLK2</accession>
<evidence type="ECO:0008006" key="4">
    <source>
        <dbReference type="Google" id="ProtNLM"/>
    </source>
</evidence>
<proteinExistence type="predicted"/>
<keyword evidence="3" id="KW-1185">Reference proteome</keyword>
<feature type="signal peptide" evidence="1">
    <location>
        <begin position="1"/>
        <end position="22"/>
    </location>
</feature>
<name>A0ABT4CLK2_9CLOT</name>
<dbReference type="RefSeq" id="WP_268048356.1">
    <property type="nucleotide sequence ID" value="NZ_JAPQES010000001.1"/>
</dbReference>
<evidence type="ECO:0000256" key="1">
    <source>
        <dbReference type="SAM" id="SignalP"/>
    </source>
</evidence>
<evidence type="ECO:0000313" key="2">
    <source>
        <dbReference type="EMBL" id="MCY6369925.1"/>
    </source>
</evidence>
<comment type="caution">
    <text evidence="2">The sequence shown here is derived from an EMBL/GenBank/DDBJ whole genome shotgun (WGS) entry which is preliminary data.</text>
</comment>
<evidence type="ECO:0000313" key="3">
    <source>
        <dbReference type="Proteomes" id="UP001079657"/>
    </source>
</evidence>
<organism evidence="2 3">
    <name type="scientific">Clostridium ganghwense</name>
    <dbReference type="NCBI Taxonomy" id="312089"/>
    <lineage>
        <taxon>Bacteria</taxon>
        <taxon>Bacillati</taxon>
        <taxon>Bacillota</taxon>
        <taxon>Clostridia</taxon>
        <taxon>Eubacteriales</taxon>
        <taxon>Clostridiaceae</taxon>
        <taxon>Clostridium</taxon>
    </lineage>
</organism>
<gene>
    <name evidence="2" type="ORF">OXH55_04710</name>
</gene>
<protein>
    <recommendedName>
        <fullName evidence="4">Peptidase</fullName>
    </recommendedName>
</protein>